<dbReference type="Pfam" id="PF01235">
    <property type="entry name" value="Na_Ala_symp"/>
    <property type="match status" value="1"/>
</dbReference>
<keyword evidence="10" id="KW-1185">Reference proteome</keyword>
<comment type="similarity">
    <text evidence="2 8">Belongs to the alanine or glycine:cation symporter (AGCS) (TC 2.A.25) family.</text>
</comment>
<proteinExistence type="inferred from homology"/>
<dbReference type="PANTHER" id="PTHR30330:SF3">
    <property type="entry name" value="TRANSCRIPTIONAL REGULATOR, LRP FAMILY"/>
    <property type="match status" value="1"/>
</dbReference>
<feature type="transmembrane region" description="Helical" evidence="8">
    <location>
        <begin position="99"/>
        <end position="119"/>
    </location>
</feature>
<keyword evidence="6 8" id="KW-1133">Transmembrane helix</keyword>
<reference evidence="10" key="1">
    <citation type="submission" date="2018-06" db="EMBL/GenBank/DDBJ databases">
        <title>Description of Blautia argi sp. nov., a new anaerobic isolated from dog feces.</title>
        <authorList>
            <person name="Chang Y.-H."/>
            <person name="Paek J."/>
            <person name="Shin Y."/>
        </authorList>
    </citation>
    <scope>NUCLEOTIDE SEQUENCE [LARGE SCALE GENOMIC DNA]</scope>
    <source>
        <strain evidence="10">KCTC 15426</strain>
    </source>
</reference>
<dbReference type="GO" id="GO:0005283">
    <property type="term" value="F:amino acid:sodium symporter activity"/>
    <property type="evidence" value="ECO:0007669"/>
    <property type="project" value="InterPro"/>
</dbReference>
<dbReference type="Proteomes" id="UP000250003">
    <property type="component" value="Chromosome"/>
</dbReference>
<organism evidence="9 10">
    <name type="scientific">Blautia argi</name>
    <dbReference type="NCBI Taxonomy" id="1912897"/>
    <lineage>
        <taxon>Bacteria</taxon>
        <taxon>Bacillati</taxon>
        <taxon>Bacillota</taxon>
        <taxon>Clostridia</taxon>
        <taxon>Lachnospirales</taxon>
        <taxon>Lachnospiraceae</taxon>
        <taxon>Blautia</taxon>
    </lineage>
</organism>
<evidence type="ECO:0000256" key="5">
    <source>
        <dbReference type="ARBA" id="ARBA00022692"/>
    </source>
</evidence>
<dbReference type="EMBL" id="CP030280">
    <property type="protein sequence ID" value="AWY98587.1"/>
    <property type="molecule type" value="Genomic_DNA"/>
</dbReference>
<gene>
    <name evidence="9" type="ORF">DQQ01_10965</name>
</gene>
<evidence type="ECO:0000256" key="2">
    <source>
        <dbReference type="ARBA" id="ARBA00009261"/>
    </source>
</evidence>
<comment type="subcellular location">
    <subcellularLocation>
        <location evidence="1 8">Cell membrane</location>
        <topology evidence="1 8">Multi-pass membrane protein</topology>
    </subcellularLocation>
</comment>
<keyword evidence="5 8" id="KW-0812">Transmembrane</keyword>
<evidence type="ECO:0000313" key="10">
    <source>
        <dbReference type="Proteomes" id="UP000250003"/>
    </source>
</evidence>
<evidence type="ECO:0000313" key="9">
    <source>
        <dbReference type="EMBL" id="AWY98587.1"/>
    </source>
</evidence>
<dbReference type="OrthoDB" id="9804874at2"/>
<evidence type="ECO:0000256" key="3">
    <source>
        <dbReference type="ARBA" id="ARBA00022448"/>
    </source>
</evidence>
<feature type="transmembrane region" description="Helical" evidence="8">
    <location>
        <begin position="400"/>
        <end position="420"/>
    </location>
</feature>
<feature type="transmembrane region" description="Helical" evidence="8">
    <location>
        <begin position="149"/>
        <end position="169"/>
    </location>
</feature>
<dbReference type="KEGG" id="blau:DQQ01_10965"/>
<feature type="transmembrane region" description="Helical" evidence="8">
    <location>
        <begin position="71"/>
        <end position="93"/>
    </location>
</feature>
<dbReference type="NCBIfam" id="TIGR00835">
    <property type="entry name" value="agcS"/>
    <property type="match status" value="1"/>
</dbReference>
<dbReference type="AlphaFoldDB" id="A0A2Z4UCD7"/>
<evidence type="ECO:0000256" key="8">
    <source>
        <dbReference type="RuleBase" id="RU363064"/>
    </source>
</evidence>
<keyword evidence="8" id="KW-0769">Symport</keyword>
<protein>
    <submittedName>
        <fullName evidence="9">Sodium:alanine symporter family protein</fullName>
    </submittedName>
</protein>
<feature type="transmembrane region" description="Helical" evidence="8">
    <location>
        <begin position="12"/>
        <end position="30"/>
    </location>
</feature>
<evidence type="ECO:0000256" key="7">
    <source>
        <dbReference type="ARBA" id="ARBA00023136"/>
    </source>
</evidence>
<keyword evidence="7 8" id="KW-0472">Membrane</keyword>
<keyword evidence="4 8" id="KW-1003">Cell membrane</keyword>
<accession>A0A2Z4UCD7</accession>
<evidence type="ECO:0000256" key="6">
    <source>
        <dbReference type="ARBA" id="ARBA00022989"/>
    </source>
</evidence>
<dbReference type="PANTHER" id="PTHR30330">
    <property type="entry name" value="AGSS FAMILY TRANSPORTER, SODIUM-ALANINE"/>
    <property type="match status" value="1"/>
</dbReference>
<feature type="transmembrane region" description="Helical" evidence="8">
    <location>
        <begin position="214"/>
        <end position="233"/>
    </location>
</feature>
<keyword evidence="3 8" id="KW-0813">Transport</keyword>
<sequence length="450" mass="49544">MQEWIHGLQRFVWGPGMLVFFLAAGLRFTWQSRFFQIRRLRLWLKTTLGSLKTKEKSEEKEEHTISQFQSFCTALAATLGTGNITGVATALMFGGPGAIFWLWVSAFLGMMTSYAENFLGIKYRYRDQEGRWKGGAMVYMERGLKCRPLALVFAFCCLGASFGMGNMVQGNSMAQGLWNTFHIKPFASGSICMILVAVALTGGIKRIAAFTEKLVPVMAGAYLCGTLAVLFVFRQQIPAAFSLIFREAFCLRPVVGGFAGYGMGQAIRMGIARGIFSNEAGLGSSVMAHANTRVQSPQVQGMWGILEIFIDSIVVCTMTALVLLVSGVYEPQKYLMQLQTGQAVTDGTTLTGMAFDTVLPWGREFLAVAVALFAFATILGWAYFGEQTAEYLGRKKGAALYRLAYILLTLPGCMLAPQMIWDLSDALNGMMAIPNLLALFFLGKEIQYDR</sequence>
<name>A0A2Z4UCD7_9FIRM</name>
<dbReference type="Gene3D" id="1.20.1740.10">
    <property type="entry name" value="Amino acid/polyamine transporter I"/>
    <property type="match status" value="1"/>
</dbReference>
<evidence type="ECO:0000256" key="4">
    <source>
        <dbReference type="ARBA" id="ARBA00022475"/>
    </source>
</evidence>
<feature type="transmembrane region" description="Helical" evidence="8">
    <location>
        <begin position="239"/>
        <end position="263"/>
    </location>
</feature>
<dbReference type="InterPro" id="IPR001463">
    <property type="entry name" value="Na/Ala_symport"/>
</dbReference>
<feature type="transmembrane region" description="Helical" evidence="8">
    <location>
        <begin position="181"/>
        <end position="202"/>
    </location>
</feature>
<dbReference type="PRINTS" id="PR00175">
    <property type="entry name" value="NAALASMPORT"/>
</dbReference>
<dbReference type="RefSeq" id="WP_111920074.1">
    <property type="nucleotide sequence ID" value="NZ_CAUWHR010000009.1"/>
</dbReference>
<dbReference type="GO" id="GO:0005886">
    <property type="term" value="C:plasma membrane"/>
    <property type="evidence" value="ECO:0007669"/>
    <property type="project" value="UniProtKB-SubCell"/>
</dbReference>
<feature type="transmembrane region" description="Helical" evidence="8">
    <location>
        <begin position="426"/>
        <end position="443"/>
    </location>
</feature>
<evidence type="ECO:0000256" key="1">
    <source>
        <dbReference type="ARBA" id="ARBA00004651"/>
    </source>
</evidence>
<feature type="transmembrane region" description="Helical" evidence="8">
    <location>
        <begin position="308"/>
        <end position="329"/>
    </location>
</feature>
<feature type="transmembrane region" description="Helical" evidence="8">
    <location>
        <begin position="365"/>
        <end position="384"/>
    </location>
</feature>